<dbReference type="GO" id="GO:0016491">
    <property type="term" value="F:oxidoreductase activity"/>
    <property type="evidence" value="ECO:0007669"/>
    <property type="project" value="UniProtKB-KW"/>
</dbReference>
<sequence length="284" mass="32056">MMFGAQTNEKAAAAIVAMARDAGINFIDTADVYVTGTSERITGKLISKQRDKWILATKVGGPFGGGEDPNQGGLSRRWITHQLDQSLRRLRTDYIDIYYFHREDHSTELEESLRAIDGAIRAGKIRYFGLSNFRAWRHTEVVWLCKQLGMDKPVASQPYYNALNRMPEVEVLPVCAHHGLGVVPYSPVARGVLTGKYESGRKPIRGSRAARKDVRMMQTEYRPESFLVAETVVKHAKARGMDPVHFAMHWVLANPLVSSVIAGPRTQAQMKIYLNTFEHEWKPE</sequence>
<accession>A0A382PMM6</accession>
<dbReference type="GO" id="GO:0005829">
    <property type="term" value="C:cytosol"/>
    <property type="evidence" value="ECO:0007669"/>
    <property type="project" value="TreeGrafter"/>
</dbReference>
<feature type="non-terminal residue" evidence="3">
    <location>
        <position position="284"/>
    </location>
</feature>
<reference evidence="3" key="1">
    <citation type="submission" date="2018-05" db="EMBL/GenBank/DDBJ databases">
        <authorList>
            <person name="Lanie J.A."/>
            <person name="Ng W.-L."/>
            <person name="Kazmierczak K.M."/>
            <person name="Andrzejewski T.M."/>
            <person name="Davidsen T.M."/>
            <person name="Wayne K.J."/>
            <person name="Tettelin H."/>
            <person name="Glass J.I."/>
            <person name="Rusch D."/>
            <person name="Podicherti R."/>
            <person name="Tsui H.-C.T."/>
            <person name="Winkler M.E."/>
        </authorList>
    </citation>
    <scope>NUCLEOTIDE SEQUENCE</scope>
</reference>
<dbReference type="PRINTS" id="PR00069">
    <property type="entry name" value="ALDKETRDTASE"/>
</dbReference>
<dbReference type="InterPro" id="IPR036812">
    <property type="entry name" value="NAD(P)_OxRdtase_dom_sf"/>
</dbReference>
<name>A0A382PMM6_9ZZZZ</name>
<dbReference type="AlphaFoldDB" id="A0A382PMM6"/>
<dbReference type="InterPro" id="IPR023210">
    <property type="entry name" value="NADP_OxRdtase_dom"/>
</dbReference>
<evidence type="ECO:0000259" key="2">
    <source>
        <dbReference type="Pfam" id="PF00248"/>
    </source>
</evidence>
<dbReference type="InterPro" id="IPR020471">
    <property type="entry name" value="AKR"/>
</dbReference>
<keyword evidence="1" id="KW-0560">Oxidoreductase</keyword>
<dbReference type="Pfam" id="PF00248">
    <property type="entry name" value="Aldo_ket_red"/>
    <property type="match status" value="1"/>
</dbReference>
<evidence type="ECO:0000313" key="3">
    <source>
        <dbReference type="EMBL" id="SVC73908.1"/>
    </source>
</evidence>
<feature type="domain" description="NADP-dependent oxidoreductase" evidence="2">
    <location>
        <begin position="3"/>
        <end position="281"/>
    </location>
</feature>
<dbReference type="PANTHER" id="PTHR43364:SF4">
    <property type="entry name" value="NAD(P)-LINKED OXIDOREDUCTASE SUPERFAMILY PROTEIN"/>
    <property type="match status" value="1"/>
</dbReference>
<gene>
    <name evidence="3" type="ORF">METZ01_LOCUS326762</name>
</gene>
<dbReference type="InterPro" id="IPR050523">
    <property type="entry name" value="AKR_Detox_Biosynth"/>
</dbReference>
<dbReference type="EMBL" id="UINC01108074">
    <property type="protein sequence ID" value="SVC73908.1"/>
    <property type="molecule type" value="Genomic_DNA"/>
</dbReference>
<dbReference type="SUPFAM" id="SSF51430">
    <property type="entry name" value="NAD(P)-linked oxidoreductase"/>
    <property type="match status" value="1"/>
</dbReference>
<proteinExistence type="predicted"/>
<protein>
    <recommendedName>
        <fullName evidence="2">NADP-dependent oxidoreductase domain-containing protein</fullName>
    </recommendedName>
</protein>
<dbReference type="PANTHER" id="PTHR43364">
    <property type="entry name" value="NADH-SPECIFIC METHYLGLYOXAL REDUCTASE-RELATED"/>
    <property type="match status" value="1"/>
</dbReference>
<organism evidence="3">
    <name type="scientific">marine metagenome</name>
    <dbReference type="NCBI Taxonomy" id="408172"/>
    <lineage>
        <taxon>unclassified sequences</taxon>
        <taxon>metagenomes</taxon>
        <taxon>ecological metagenomes</taxon>
    </lineage>
</organism>
<evidence type="ECO:0000256" key="1">
    <source>
        <dbReference type="ARBA" id="ARBA00023002"/>
    </source>
</evidence>
<dbReference type="Gene3D" id="3.20.20.100">
    <property type="entry name" value="NADP-dependent oxidoreductase domain"/>
    <property type="match status" value="1"/>
</dbReference>